<name>A0A2M3ZV71_9DIPT</name>
<proteinExistence type="predicted"/>
<accession>A0A2M3ZV71</accession>
<reference evidence="1" key="1">
    <citation type="submission" date="2018-01" db="EMBL/GenBank/DDBJ databases">
        <title>An insight into the sialome of Amazonian anophelines.</title>
        <authorList>
            <person name="Ribeiro J.M."/>
            <person name="Scarpassa V."/>
            <person name="Calvo E."/>
        </authorList>
    </citation>
    <scope>NUCLEOTIDE SEQUENCE</scope>
    <source>
        <tissue evidence="1">Salivary glands</tissue>
    </source>
</reference>
<dbReference type="AlphaFoldDB" id="A0A2M3ZV71"/>
<evidence type="ECO:0000313" key="1">
    <source>
        <dbReference type="EMBL" id="MBW32409.1"/>
    </source>
</evidence>
<dbReference type="EMBL" id="GGFM01011658">
    <property type="protein sequence ID" value="MBW32409.1"/>
    <property type="molecule type" value="Transcribed_RNA"/>
</dbReference>
<organism evidence="1">
    <name type="scientific">Anopheles braziliensis</name>
    <dbReference type="NCBI Taxonomy" id="58242"/>
    <lineage>
        <taxon>Eukaryota</taxon>
        <taxon>Metazoa</taxon>
        <taxon>Ecdysozoa</taxon>
        <taxon>Arthropoda</taxon>
        <taxon>Hexapoda</taxon>
        <taxon>Insecta</taxon>
        <taxon>Pterygota</taxon>
        <taxon>Neoptera</taxon>
        <taxon>Endopterygota</taxon>
        <taxon>Diptera</taxon>
        <taxon>Nematocera</taxon>
        <taxon>Culicoidea</taxon>
        <taxon>Culicidae</taxon>
        <taxon>Anophelinae</taxon>
        <taxon>Anopheles</taxon>
    </lineage>
</organism>
<protein>
    <submittedName>
        <fullName evidence="1">Putative secreted peptide</fullName>
    </submittedName>
</protein>
<sequence>MPSNFLTWPVLPTLPSCTSTTWIFTTWTIPGTGPCRVCNCSICRGTPSLHRTFIWICSAVCPSWRCFCYATACSLR</sequence>